<evidence type="ECO:0000313" key="2">
    <source>
        <dbReference type="Proteomes" id="UP000693970"/>
    </source>
</evidence>
<dbReference type="Proteomes" id="UP000693970">
    <property type="component" value="Unassembled WGS sequence"/>
</dbReference>
<gene>
    <name evidence="1" type="ORF">IV203_033713</name>
</gene>
<proteinExistence type="predicted"/>
<protein>
    <submittedName>
        <fullName evidence="1">Uncharacterized protein</fullName>
    </submittedName>
</protein>
<keyword evidence="2" id="KW-1185">Reference proteome</keyword>
<reference evidence="1" key="1">
    <citation type="journal article" date="2021" name="Sci. Rep.">
        <title>Diploid genomic architecture of Nitzschia inconspicua, an elite biomass production diatom.</title>
        <authorList>
            <person name="Oliver A."/>
            <person name="Podell S."/>
            <person name="Pinowska A."/>
            <person name="Traller J.C."/>
            <person name="Smith S.R."/>
            <person name="McClure R."/>
            <person name="Beliaev A."/>
            <person name="Bohutskyi P."/>
            <person name="Hill E.A."/>
            <person name="Rabines A."/>
            <person name="Zheng H."/>
            <person name="Allen L.Z."/>
            <person name="Kuo A."/>
            <person name="Grigoriev I.V."/>
            <person name="Allen A.E."/>
            <person name="Hazlebeck D."/>
            <person name="Allen E.E."/>
        </authorList>
    </citation>
    <scope>NUCLEOTIDE SEQUENCE</scope>
    <source>
        <strain evidence="1">Hildebrandi</strain>
    </source>
</reference>
<dbReference type="EMBL" id="JAGRRH010000002">
    <property type="protein sequence ID" value="KAG7372989.1"/>
    <property type="molecule type" value="Genomic_DNA"/>
</dbReference>
<reference evidence="1" key="2">
    <citation type="submission" date="2021-04" db="EMBL/GenBank/DDBJ databases">
        <authorList>
            <person name="Podell S."/>
        </authorList>
    </citation>
    <scope>NUCLEOTIDE SEQUENCE</scope>
    <source>
        <strain evidence="1">Hildebrandi</strain>
    </source>
</reference>
<evidence type="ECO:0000313" key="1">
    <source>
        <dbReference type="EMBL" id="KAG7372989.1"/>
    </source>
</evidence>
<comment type="caution">
    <text evidence="1">The sequence shown here is derived from an EMBL/GenBank/DDBJ whole genome shotgun (WGS) entry which is preliminary data.</text>
</comment>
<dbReference type="AlphaFoldDB" id="A0A9K3Q9B9"/>
<name>A0A9K3Q9B9_9STRA</name>
<accession>A0A9K3Q9B9</accession>
<organism evidence="1 2">
    <name type="scientific">Nitzschia inconspicua</name>
    <dbReference type="NCBI Taxonomy" id="303405"/>
    <lineage>
        <taxon>Eukaryota</taxon>
        <taxon>Sar</taxon>
        <taxon>Stramenopiles</taxon>
        <taxon>Ochrophyta</taxon>
        <taxon>Bacillariophyta</taxon>
        <taxon>Bacillariophyceae</taxon>
        <taxon>Bacillariophycidae</taxon>
        <taxon>Bacillariales</taxon>
        <taxon>Bacillariaceae</taxon>
        <taxon>Nitzschia</taxon>
    </lineage>
</organism>
<sequence>MDEELILQRELMDSPPLPYQNLIRQEWGDFGGESNGSSTAPTAHIGKGDLVFQRPNSDDYLVVETKHLRTDSGSRARVSRTASRRKVVEQTLRYGVIWRGSLGTDKGTVTMATYSNEFKDGSMDVGNDNIPSEDDFDPLSGNPSRQLHVLGQVNYLTPQLWGKDRFHEILTQEDMAILEQVQFRQTFMVVRIQQYLLTSKNHSSGTPYWIPESLEGYLKRFANTDDPALAFTVNPQVAYLEELAESVLNQSGFYQPFSPHFIVAPNSKTMLLQKLQTVLRRMKR</sequence>